<dbReference type="OrthoDB" id="5593303at2"/>
<dbReference type="PROSITE" id="PS00622">
    <property type="entry name" value="HTH_LUXR_1"/>
    <property type="match status" value="1"/>
</dbReference>
<dbReference type="Pfam" id="PF00196">
    <property type="entry name" value="GerE"/>
    <property type="match status" value="1"/>
</dbReference>
<evidence type="ECO:0000259" key="7">
    <source>
        <dbReference type="PROSITE" id="PS50110"/>
    </source>
</evidence>
<proteinExistence type="predicted"/>
<dbReference type="PRINTS" id="PR00038">
    <property type="entry name" value="HTHLUXR"/>
</dbReference>
<dbReference type="PANTHER" id="PTHR43214">
    <property type="entry name" value="TWO-COMPONENT RESPONSE REGULATOR"/>
    <property type="match status" value="1"/>
</dbReference>
<evidence type="ECO:0000256" key="2">
    <source>
        <dbReference type="ARBA" id="ARBA00023015"/>
    </source>
</evidence>
<dbReference type="SMART" id="SM00421">
    <property type="entry name" value="HTH_LUXR"/>
    <property type="match status" value="1"/>
</dbReference>
<keyword evidence="2" id="KW-0805">Transcription regulation</keyword>
<evidence type="ECO:0000256" key="3">
    <source>
        <dbReference type="ARBA" id="ARBA00023125"/>
    </source>
</evidence>
<evidence type="ECO:0000313" key="9">
    <source>
        <dbReference type="Proteomes" id="UP000325607"/>
    </source>
</evidence>
<dbReference type="Pfam" id="PF00072">
    <property type="entry name" value="Response_reg"/>
    <property type="match status" value="1"/>
</dbReference>
<keyword evidence="4" id="KW-0804">Transcription</keyword>
<dbReference type="InterPro" id="IPR039420">
    <property type="entry name" value="WalR-like"/>
</dbReference>
<dbReference type="Gene3D" id="3.40.50.2300">
    <property type="match status" value="1"/>
</dbReference>
<sequence>MNQQVVIVDDRPLIRLTVRLLLEKEGYDIVGEAENRDQAMKLTQPLAPGTVILDLGLPKVDDLTVLKCLTALCLPVKTIVLTANLSNRLAFHGMPANARGFIDKYKLCQLVNSSQAKANGDDHIPDRSFCLTRHQDDNSHDAELLRTLSACELGILQQLAQGLSNKQIAERMLLSSRTISAHKTRISLKLKTSSLLNLCGLKKRNTSTRH</sequence>
<dbReference type="RefSeq" id="WP_150578598.1">
    <property type="nucleotide sequence ID" value="NZ_CABVGX010000001.1"/>
</dbReference>
<dbReference type="GO" id="GO:0003677">
    <property type="term" value="F:DNA binding"/>
    <property type="evidence" value="ECO:0007669"/>
    <property type="project" value="UniProtKB-KW"/>
</dbReference>
<evidence type="ECO:0000313" key="8">
    <source>
        <dbReference type="EMBL" id="VVM36759.1"/>
    </source>
</evidence>
<evidence type="ECO:0000256" key="4">
    <source>
        <dbReference type="ARBA" id="ARBA00023163"/>
    </source>
</evidence>
<dbReference type="Proteomes" id="UP000325607">
    <property type="component" value="Unassembled WGS sequence"/>
</dbReference>
<dbReference type="PROSITE" id="PS50043">
    <property type="entry name" value="HTH_LUXR_2"/>
    <property type="match status" value="1"/>
</dbReference>
<dbReference type="InterPro" id="IPR011006">
    <property type="entry name" value="CheY-like_superfamily"/>
</dbReference>
<evidence type="ECO:0000256" key="1">
    <source>
        <dbReference type="ARBA" id="ARBA00022553"/>
    </source>
</evidence>
<dbReference type="EMBL" id="CABVGX010000001">
    <property type="protein sequence ID" value="VVM36759.1"/>
    <property type="molecule type" value="Genomic_DNA"/>
</dbReference>
<feature type="domain" description="Response regulatory" evidence="7">
    <location>
        <begin position="4"/>
        <end position="119"/>
    </location>
</feature>
<dbReference type="GO" id="GO:0006355">
    <property type="term" value="P:regulation of DNA-templated transcription"/>
    <property type="evidence" value="ECO:0007669"/>
    <property type="project" value="InterPro"/>
</dbReference>
<dbReference type="PANTHER" id="PTHR43214:SF41">
    <property type="entry name" value="NITRATE_NITRITE RESPONSE REGULATOR PROTEIN NARP"/>
    <property type="match status" value="1"/>
</dbReference>
<dbReference type="GO" id="GO:0000160">
    <property type="term" value="P:phosphorelay signal transduction system"/>
    <property type="evidence" value="ECO:0007669"/>
    <property type="project" value="InterPro"/>
</dbReference>
<dbReference type="CDD" id="cd17535">
    <property type="entry name" value="REC_NarL-like"/>
    <property type="match status" value="1"/>
</dbReference>
<keyword evidence="1 5" id="KW-0597">Phosphoprotein</keyword>
<feature type="domain" description="HTH luxR-type" evidence="6">
    <location>
        <begin position="141"/>
        <end position="206"/>
    </location>
</feature>
<feature type="modified residue" description="4-aspartylphosphate" evidence="5">
    <location>
        <position position="54"/>
    </location>
</feature>
<organism evidence="8 9">
    <name type="scientific">Pseudomonas fluorescens</name>
    <dbReference type="NCBI Taxonomy" id="294"/>
    <lineage>
        <taxon>Bacteria</taxon>
        <taxon>Pseudomonadati</taxon>
        <taxon>Pseudomonadota</taxon>
        <taxon>Gammaproteobacteria</taxon>
        <taxon>Pseudomonadales</taxon>
        <taxon>Pseudomonadaceae</taxon>
        <taxon>Pseudomonas</taxon>
    </lineage>
</organism>
<dbReference type="PROSITE" id="PS50110">
    <property type="entry name" value="RESPONSE_REGULATORY"/>
    <property type="match status" value="1"/>
</dbReference>
<evidence type="ECO:0000256" key="5">
    <source>
        <dbReference type="PROSITE-ProRule" id="PRU00169"/>
    </source>
</evidence>
<reference evidence="8 9" key="1">
    <citation type="submission" date="2019-09" db="EMBL/GenBank/DDBJ databases">
        <authorList>
            <person name="Chandra G."/>
            <person name="Truman W A."/>
        </authorList>
    </citation>
    <scope>NUCLEOTIDE SEQUENCE [LARGE SCALE GENOMIC DNA]</scope>
    <source>
        <strain evidence="8">PS645</strain>
    </source>
</reference>
<accession>A0A5E6P0X0</accession>
<protein>
    <submittedName>
        <fullName evidence="8">Virulence factors putative positive transcription regulator BvgA</fullName>
    </submittedName>
</protein>
<gene>
    <name evidence="8" type="primary">bvgA_1</name>
    <name evidence="8" type="ORF">PS645_00062</name>
</gene>
<keyword evidence="3" id="KW-0238">DNA-binding</keyword>
<name>A0A5E6P0X0_PSEFL</name>
<dbReference type="InterPro" id="IPR000792">
    <property type="entry name" value="Tscrpt_reg_LuxR_C"/>
</dbReference>
<dbReference type="SMART" id="SM00448">
    <property type="entry name" value="REC"/>
    <property type="match status" value="1"/>
</dbReference>
<evidence type="ECO:0000259" key="6">
    <source>
        <dbReference type="PROSITE" id="PS50043"/>
    </source>
</evidence>
<dbReference type="CDD" id="cd06170">
    <property type="entry name" value="LuxR_C_like"/>
    <property type="match status" value="1"/>
</dbReference>
<dbReference type="InterPro" id="IPR001789">
    <property type="entry name" value="Sig_transdc_resp-reg_receiver"/>
</dbReference>
<dbReference type="AlphaFoldDB" id="A0A5E6P0X0"/>
<dbReference type="SUPFAM" id="SSF52172">
    <property type="entry name" value="CheY-like"/>
    <property type="match status" value="1"/>
</dbReference>
<dbReference type="InterPro" id="IPR058245">
    <property type="entry name" value="NreC/VraR/RcsB-like_REC"/>
</dbReference>